<evidence type="ECO:0000313" key="2">
    <source>
        <dbReference type="Proteomes" id="UP000319014"/>
    </source>
</evidence>
<reference evidence="1 2" key="1">
    <citation type="submission" date="2017-05" db="EMBL/GenBank/DDBJ databases">
        <authorList>
            <person name="Varghese N."/>
            <person name="Submissions S."/>
        </authorList>
    </citation>
    <scope>NUCLEOTIDE SEQUENCE [LARGE SCALE GENOMIC DNA]</scope>
    <source>
        <strain evidence="1 2">DSM 100094</strain>
    </source>
</reference>
<accession>A0A521FS33</accession>
<sequence length="51" mass="6179">MTTVLPQKVAWVWRRTYAVDPSLMKKGLRTRDMYVRDLHLDSIKVKTRDFR</sequence>
<organism evidence="1 2">
    <name type="scientific">Paracoccus laeviglucosivorans</name>
    <dbReference type="NCBI Taxonomy" id="1197861"/>
    <lineage>
        <taxon>Bacteria</taxon>
        <taxon>Pseudomonadati</taxon>
        <taxon>Pseudomonadota</taxon>
        <taxon>Alphaproteobacteria</taxon>
        <taxon>Rhodobacterales</taxon>
        <taxon>Paracoccaceae</taxon>
        <taxon>Paracoccus</taxon>
    </lineage>
</organism>
<dbReference type="Proteomes" id="UP000319014">
    <property type="component" value="Unassembled WGS sequence"/>
</dbReference>
<proteinExistence type="predicted"/>
<name>A0A521FS33_9RHOB</name>
<gene>
    <name evidence="1" type="ORF">SAMN06265221_1395</name>
</gene>
<keyword evidence="2" id="KW-1185">Reference proteome</keyword>
<evidence type="ECO:0000313" key="1">
    <source>
        <dbReference type="EMBL" id="SMO98949.1"/>
    </source>
</evidence>
<dbReference type="AlphaFoldDB" id="A0A521FS33"/>
<protein>
    <submittedName>
        <fullName evidence="1">Uncharacterized protein</fullName>
    </submittedName>
</protein>
<dbReference type="EMBL" id="FXTK01000039">
    <property type="protein sequence ID" value="SMO98949.1"/>
    <property type="molecule type" value="Genomic_DNA"/>
</dbReference>